<dbReference type="EMBL" id="JABZGT010000271">
    <property type="protein sequence ID" value="MBF4809486.1"/>
    <property type="molecule type" value="Genomic_DNA"/>
</dbReference>
<proteinExistence type="predicted"/>
<dbReference type="Proteomes" id="UP000772566">
    <property type="component" value="Unassembled WGS sequence"/>
</dbReference>
<comment type="caution">
    <text evidence="1">The sequence shown here is derived from an EMBL/GenBank/DDBJ whole genome shotgun (WGS) entry which is preliminary data.</text>
</comment>
<name>A0A930YT66_9ACTN</name>
<gene>
    <name evidence="1" type="ORF">HXK23_04620</name>
</gene>
<evidence type="ECO:0000313" key="1">
    <source>
        <dbReference type="EMBL" id="MBF4809486.1"/>
    </source>
</evidence>
<reference evidence="1" key="1">
    <citation type="submission" date="2020-04" db="EMBL/GenBank/DDBJ databases">
        <title>Deep metagenomics examines the oral microbiome during advanced dental caries in children, revealing novel taxa and co-occurrences with host molecules.</title>
        <authorList>
            <person name="Baker J.L."/>
            <person name="Morton J.T."/>
            <person name="Dinis M."/>
            <person name="Alvarez R."/>
            <person name="Tran N.C."/>
            <person name="Knight R."/>
            <person name="Edlund A."/>
        </authorList>
    </citation>
    <scope>NUCLEOTIDE SEQUENCE</scope>
    <source>
        <strain evidence="1">JCVI_22A_bin.2</strain>
    </source>
</reference>
<dbReference type="RefSeq" id="WP_313996087.1">
    <property type="nucleotide sequence ID" value="NZ_CAUQBC010000013.1"/>
</dbReference>
<organism evidence="1 2">
    <name type="scientific">Lancefieldella parvula</name>
    <dbReference type="NCBI Taxonomy" id="1382"/>
    <lineage>
        <taxon>Bacteria</taxon>
        <taxon>Bacillati</taxon>
        <taxon>Actinomycetota</taxon>
        <taxon>Coriobacteriia</taxon>
        <taxon>Coriobacteriales</taxon>
        <taxon>Atopobiaceae</taxon>
        <taxon>Lancefieldella</taxon>
    </lineage>
</organism>
<sequence length="74" mass="8680">MAKEQGSRYTCDRCGKSEFVTPSNTYSLAQWHDIKRQSQRGEENRTYCESCYKAYLELLAKHDASFKEFESKVN</sequence>
<protein>
    <submittedName>
        <fullName evidence="1">Uncharacterized protein</fullName>
    </submittedName>
</protein>
<accession>A0A930YT66</accession>
<dbReference type="AlphaFoldDB" id="A0A930YT66"/>
<evidence type="ECO:0000313" key="2">
    <source>
        <dbReference type="Proteomes" id="UP000772566"/>
    </source>
</evidence>